<keyword evidence="2" id="KW-1185">Reference proteome</keyword>
<dbReference type="Proteomes" id="UP000759131">
    <property type="component" value="Unassembled WGS sequence"/>
</dbReference>
<dbReference type="EMBL" id="OC873046">
    <property type="protein sequence ID" value="CAD7636119.1"/>
    <property type="molecule type" value="Genomic_DNA"/>
</dbReference>
<dbReference type="InterPro" id="IPR006553">
    <property type="entry name" value="Leu-rich_rpt_Cys-con_subtyp"/>
</dbReference>
<dbReference type="SUPFAM" id="SSF52047">
    <property type="entry name" value="RNI-like"/>
    <property type="match status" value="1"/>
</dbReference>
<feature type="non-terminal residue" evidence="1">
    <location>
        <position position="1"/>
    </location>
</feature>
<dbReference type="AlphaFoldDB" id="A0A7R9Q955"/>
<reference evidence="1" key="1">
    <citation type="submission" date="2020-11" db="EMBL/GenBank/DDBJ databases">
        <authorList>
            <person name="Tran Van P."/>
        </authorList>
    </citation>
    <scope>NUCLEOTIDE SEQUENCE</scope>
</reference>
<name>A0A7R9Q955_9ACAR</name>
<protein>
    <submittedName>
        <fullName evidence="1">Uncharacterized protein</fullName>
    </submittedName>
</protein>
<dbReference type="InterPro" id="IPR050648">
    <property type="entry name" value="F-box_LRR-repeat"/>
</dbReference>
<accession>A0A7R9Q955</accession>
<dbReference type="OrthoDB" id="549243at2759"/>
<sequence length="197" mass="21572">TTLRVSTYPSSDDPIYGFSLISSLENLEILENSSNFVDISDETLLAIVSKCHKLRELLLALNTRVTDQSIAQIPQHLPQLSKLCITDTKISDYSLAILSELKSLVYLDISGSSGVTDAGVESMVDGCRTLEFMQLNRCEAVTAEALRFCVKTITDSEDRDLFADLAFKLILAADVISNGYVSRQSKDLNQNGPIDSG</sequence>
<dbReference type="GO" id="GO:0005737">
    <property type="term" value="C:cytoplasm"/>
    <property type="evidence" value="ECO:0007669"/>
    <property type="project" value="TreeGrafter"/>
</dbReference>
<dbReference type="PANTHER" id="PTHR13382">
    <property type="entry name" value="MITOCHONDRIAL ATP SYNTHASE COUPLING FACTOR B"/>
    <property type="match status" value="1"/>
</dbReference>
<dbReference type="InterPro" id="IPR032675">
    <property type="entry name" value="LRR_dom_sf"/>
</dbReference>
<proteinExistence type="predicted"/>
<dbReference type="SMART" id="SM00367">
    <property type="entry name" value="LRR_CC"/>
    <property type="match status" value="3"/>
</dbReference>
<organism evidence="1">
    <name type="scientific">Medioppia subpectinata</name>
    <dbReference type="NCBI Taxonomy" id="1979941"/>
    <lineage>
        <taxon>Eukaryota</taxon>
        <taxon>Metazoa</taxon>
        <taxon>Ecdysozoa</taxon>
        <taxon>Arthropoda</taxon>
        <taxon>Chelicerata</taxon>
        <taxon>Arachnida</taxon>
        <taxon>Acari</taxon>
        <taxon>Acariformes</taxon>
        <taxon>Sarcoptiformes</taxon>
        <taxon>Oribatida</taxon>
        <taxon>Brachypylina</taxon>
        <taxon>Oppioidea</taxon>
        <taxon>Oppiidae</taxon>
        <taxon>Medioppia</taxon>
    </lineage>
</organism>
<evidence type="ECO:0000313" key="1">
    <source>
        <dbReference type="EMBL" id="CAD7636119.1"/>
    </source>
</evidence>
<dbReference type="Gene3D" id="3.80.10.10">
    <property type="entry name" value="Ribonuclease Inhibitor"/>
    <property type="match status" value="1"/>
</dbReference>
<gene>
    <name evidence="1" type="ORF">OSB1V03_LOCUS16508</name>
</gene>
<evidence type="ECO:0000313" key="2">
    <source>
        <dbReference type="Proteomes" id="UP000759131"/>
    </source>
</evidence>
<dbReference type="EMBL" id="CAJPIZ010018471">
    <property type="protein sequence ID" value="CAG2116549.1"/>
    <property type="molecule type" value="Genomic_DNA"/>
</dbReference>